<evidence type="ECO:0000313" key="2">
    <source>
        <dbReference type="EMBL" id="GJN35301.1"/>
    </source>
</evidence>
<feature type="region of interest" description="Disordered" evidence="1">
    <location>
        <begin position="1"/>
        <end position="23"/>
    </location>
</feature>
<accession>A0AAV5FKI8</accession>
<feature type="compositionally biased region" description="Gly residues" evidence="1">
    <location>
        <begin position="1"/>
        <end position="16"/>
    </location>
</feature>
<dbReference type="Proteomes" id="UP001054889">
    <property type="component" value="Unassembled WGS sequence"/>
</dbReference>
<reference evidence="2" key="1">
    <citation type="journal article" date="2018" name="DNA Res.">
        <title>Multiple hybrid de novo genome assembly of finger millet, an orphan allotetraploid crop.</title>
        <authorList>
            <person name="Hatakeyama M."/>
            <person name="Aluri S."/>
            <person name="Balachadran M.T."/>
            <person name="Sivarajan S.R."/>
            <person name="Patrignani A."/>
            <person name="Gruter S."/>
            <person name="Poveda L."/>
            <person name="Shimizu-Inatsugi R."/>
            <person name="Baeten J."/>
            <person name="Francoijs K.J."/>
            <person name="Nataraja K.N."/>
            <person name="Reddy Y.A.N."/>
            <person name="Phadnis S."/>
            <person name="Ravikumar R.L."/>
            <person name="Schlapbach R."/>
            <person name="Sreeman S.M."/>
            <person name="Shimizu K.K."/>
        </authorList>
    </citation>
    <scope>NUCLEOTIDE SEQUENCE</scope>
</reference>
<keyword evidence="3" id="KW-1185">Reference proteome</keyword>
<evidence type="ECO:0000256" key="1">
    <source>
        <dbReference type="SAM" id="MobiDB-lite"/>
    </source>
</evidence>
<protein>
    <submittedName>
        <fullName evidence="2">Uncharacterized protein</fullName>
    </submittedName>
</protein>
<organism evidence="2 3">
    <name type="scientific">Eleusine coracana subsp. coracana</name>
    <dbReference type="NCBI Taxonomy" id="191504"/>
    <lineage>
        <taxon>Eukaryota</taxon>
        <taxon>Viridiplantae</taxon>
        <taxon>Streptophyta</taxon>
        <taxon>Embryophyta</taxon>
        <taxon>Tracheophyta</taxon>
        <taxon>Spermatophyta</taxon>
        <taxon>Magnoliopsida</taxon>
        <taxon>Liliopsida</taxon>
        <taxon>Poales</taxon>
        <taxon>Poaceae</taxon>
        <taxon>PACMAD clade</taxon>
        <taxon>Chloridoideae</taxon>
        <taxon>Cynodonteae</taxon>
        <taxon>Eleusininae</taxon>
        <taxon>Eleusine</taxon>
    </lineage>
</organism>
<name>A0AAV5FKI8_ELECO</name>
<reference evidence="2" key="2">
    <citation type="submission" date="2021-12" db="EMBL/GenBank/DDBJ databases">
        <title>Resequencing data analysis of finger millet.</title>
        <authorList>
            <person name="Hatakeyama M."/>
            <person name="Aluri S."/>
            <person name="Balachadran M.T."/>
            <person name="Sivarajan S.R."/>
            <person name="Poveda L."/>
            <person name="Shimizu-Inatsugi R."/>
            <person name="Schlapbach R."/>
            <person name="Sreeman S.M."/>
            <person name="Shimizu K.K."/>
        </authorList>
    </citation>
    <scope>NUCLEOTIDE SEQUENCE</scope>
</reference>
<gene>
    <name evidence="2" type="primary">gb24056</name>
    <name evidence="2" type="ORF">PR202_gb24056</name>
</gene>
<proteinExistence type="predicted"/>
<dbReference type="EMBL" id="BQKI01000088">
    <property type="protein sequence ID" value="GJN35301.1"/>
    <property type="molecule type" value="Genomic_DNA"/>
</dbReference>
<dbReference type="AlphaFoldDB" id="A0AAV5FKI8"/>
<comment type="caution">
    <text evidence="2">The sequence shown here is derived from an EMBL/GenBank/DDBJ whole genome shotgun (WGS) entry which is preliminary data.</text>
</comment>
<evidence type="ECO:0000313" key="3">
    <source>
        <dbReference type="Proteomes" id="UP001054889"/>
    </source>
</evidence>
<sequence length="71" mass="6789">MWGAGVGGEGVGGGIGGEDDEEWAAGAVEIGVAEDGLGADAAAEEEEVVGELAAPEWEAEGAAAGDCDEAV</sequence>